<dbReference type="Pfam" id="PF13604">
    <property type="entry name" value="AAA_30"/>
    <property type="match status" value="1"/>
</dbReference>
<dbReference type="SUPFAM" id="SSF52540">
    <property type="entry name" value="P-loop containing nucleoside triphosphate hydrolases"/>
    <property type="match status" value="2"/>
</dbReference>
<dbReference type="GO" id="GO:0005524">
    <property type="term" value="F:ATP binding"/>
    <property type="evidence" value="ECO:0007669"/>
    <property type="project" value="UniProtKB-KW"/>
</dbReference>
<dbReference type="InterPro" id="IPR027417">
    <property type="entry name" value="P-loop_NTPase"/>
</dbReference>
<organism evidence="2 3">
    <name type="scientific">candidate division WWE3 bacterium</name>
    <dbReference type="NCBI Taxonomy" id="2053526"/>
    <lineage>
        <taxon>Bacteria</taxon>
        <taxon>Katanobacteria</taxon>
    </lineage>
</organism>
<dbReference type="CDD" id="cd18809">
    <property type="entry name" value="SF1_C_RecD"/>
    <property type="match status" value="1"/>
</dbReference>
<name>A0A955ECT8_UNCKA</name>
<dbReference type="Proteomes" id="UP000740557">
    <property type="component" value="Unassembled WGS sequence"/>
</dbReference>
<dbReference type="EMBL" id="JAGQNX010000115">
    <property type="protein sequence ID" value="MCA9308592.1"/>
    <property type="molecule type" value="Genomic_DNA"/>
</dbReference>
<protein>
    <submittedName>
        <fullName evidence="2">ATP-binding domain-containing protein</fullName>
    </submittedName>
</protein>
<dbReference type="Pfam" id="PF13538">
    <property type="entry name" value="UvrD_C_2"/>
    <property type="match status" value="1"/>
</dbReference>
<dbReference type="AlphaFoldDB" id="A0A955ECT8"/>
<reference evidence="2" key="2">
    <citation type="journal article" date="2021" name="Microbiome">
        <title>Successional dynamics and alternative stable states in a saline activated sludge microbial community over 9 years.</title>
        <authorList>
            <person name="Wang Y."/>
            <person name="Ye J."/>
            <person name="Ju F."/>
            <person name="Liu L."/>
            <person name="Boyd J.A."/>
            <person name="Deng Y."/>
            <person name="Parks D.H."/>
            <person name="Jiang X."/>
            <person name="Yin X."/>
            <person name="Woodcroft B.J."/>
            <person name="Tyson G.W."/>
            <person name="Hugenholtz P."/>
            <person name="Polz M.F."/>
            <person name="Zhang T."/>
        </authorList>
    </citation>
    <scope>NUCLEOTIDE SEQUENCE</scope>
    <source>
        <strain evidence="2">HKST-UBA79</strain>
    </source>
</reference>
<accession>A0A955ECT8</accession>
<comment type="caution">
    <text evidence="2">The sequence shown here is derived from an EMBL/GenBank/DDBJ whole genome shotgun (WGS) entry which is preliminary data.</text>
</comment>
<evidence type="ECO:0000313" key="2">
    <source>
        <dbReference type="EMBL" id="MCA9308592.1"/>
    </source>
</evidence>
<dbReference type="InterPro" id="IPR027785">
    <property type="entry name" value="UvrD-like_helicase_C"/>
</dbReference>
<keyword evidence="2" id="KW-0547">Nucleotide-binding</keyword>
<dbReference type="Gene3D" id="2.30.30.940">
    <property type="match status" value="1"/>
</dbReference>
<dbReference type="Gene3D" id="3.40.50.300">
    <property type="entry name" value="P-loop containing nucleotide triphosphate hydrolases"/>
    <property type="match status" value="2"/>
</dbReference>
<proteinExistence type="predicted"/>
<keyword evidence="2" id="KW-0067">ATP-binding</keyword>
<sequence length="352" mass="40515">VFRKVLEQKNPDINVAFCTYTGKAAQVLKTKLVESKTVHGKDYIGTIHSLIYSPIENVKGEIVGWEKREKIYNTDLIIVDEASMVDGNIWADLKSYGLPIIAVGDHGQLAPIEGSFNLMQEPQLKLTEIHRQAQDNPIIKLSIMAREKGEIPVGIYSENVRKLSFEDYDTKEFMNELLENYNTETLILTGYNNTRVRINNSIRNLLGFEDEFPQPGDRVICLRNNGKKKIYNGMIGTIERIFPDHGDWYYAEINMDGVVNRYGIPEPYTGLIYQGQFNQKEPLNFTKQRAKSVKGDLFDYGYAITVHKAQGSQAKRVILFEERFSQMDEDTWKRWLYTAITRAEEELFVFGK</sequence>
<gene>
    <name evidence="2" type="ORF">KC980_03695</name>
</gene>
<feature type="non-terminal residue" evidence="2">
    <location>
        <position position="1"/>
    </location>
</feature>
<evidence type="ECO:0000259" key="1">
    <source>
        <dbReference type="Pfam" id="PF13538"/>
    </source>
</evidence>
<reference evidence="2" key="1">
    <citation type="submission" date="2020-04" db="EMBL/GenBank/DDBJ databases">
        <authorList>
            <person name="Zhang T."/>
        </authorList>
    </citation>
    <scope>NUCLEOTIDE SEQUENCE</scope>
    <source>
        <strain evidence="2">HKST-UBA79</strain>
    </source>
</reference>
<evidence type="ECO:0000313" key="3">
    <source>
        <dbReference type="Proteomes" id="UP000740557"/>
    </source>
</evidence>
<feature type="domain" description="UvrD-like helicase C-terminal" evidence="1">
    <location>
        <begin position="300"/>
        <end position="349"/>
    </location>
</feature>